<keyword evidence="3" id="KW-1185">Reference proteome</keyword>
<dbReference type="Pfam" id="PF19465">
    <property type="entry name" value="DUF6002"/>
    <property type="match status" value="1"/>
</dbReference>
<dbReference type="EMBL" id="BAAAUD010000116">
    <property type="protein sequence ID" value="GAA2975261.1"/>
    <property type="molecule type" value="Genomic_DNA"/>
</dbReference>
<name>A0ABN3XP67_9ACTN</name>
<proteinExistence type="predicted"/>
<evidence type="ECO:0000313" key="2">
    <source>
        <dbReference type="EMBL" id="GAA2975261.1"/>
    </source>
</evidence>
<accession>A0ABN3XP67</accession>
<evidence type="ECO:0000256" key="1">
    <source>
        <dbReference type="SAM" id="MobiDB-lite"/>
    </source>
</evidence>
<feature type="compositionally biased region" description="Basic and acidic residues" evidence="1">
    <location>
        <begin position="312"/>
        <end position="326"/>
    </location>
</feature>
<organism evidence="2 3">
    <name type="scientific">Streptomyces enissocaesilis</name>
    <dbReference type="NCBI Taxonomy" id="332589"/>
    <lineage>
        <taxon>Bacteria</taxon>
        <taxon>Bacillati</taxon>
        <taxon>Actinomycetota</taxon>
        <taxon>Actinomycetes</taxon>
        <taxon>Kitasatosporales</taxon>
        <taxon>Streptomycetaceae</taxon>
        <taxon>Streptomyces</taxon>
        <taxon>Streptomyces rochei group</taxon>
    </lineage>
</organism>
<dbReference type="RefSeq" id="WP_344501069.1">
    <property type="nucleotide sequence ID" value="NZ_BAAAUD010000116.1"/>
</dbReference>
<dbReference type="InterPro" id="IPR046044">
    <property type="entry name" value="DUF6002"/>
</dbReference>
<evidence type="ECO:0000313" key="3">
    <source>
        <dbReference type="Proteomes" id="UP001500403"/>
    </source>
</evidence>
<comment type="caution">
    <text evidence="2">The sequence shown here is derived from an EMBL/GenBank/DDBJ whole genome shotgun (WGS) entry which is preliminary data.</text>
</comment>
<protein>
    <submittedName>
        <fullName evidence="2">Uncharacterized protein</fullName>
    </submittedName>
</protein>
<dbReference type="Proteomes" id="UP001500403">
    <property type="component" value="Unassembled WGS sequence"/>
</dbReference>
<gene>
    <name evidence="2" type="ORF">GCM10010446_69330</name>
</gene>
<sequence length="452" mass="49434">MVLDNALVQYYEEIRAALRDLLGDEARGGTDGFTPGVELPELTPAMHEYLAVSGLALAEMPSYQGRRLALLDLTRNPATMTTKTFASLVIVARAIRYIQDTGERVTIVTPSSANKAIAMRDAVLRAVRTGLVTADQLNVIVVVPEGSVAKLRTSDLFTDPELRARNPIAVYSGEQPGTVKTIALGLVDQFRDVIGKECETNLWYTLRLENYLAADVVRALAETELFPAAPGDPRLHVHAVSSAYGLLGHAYGRSRLPADVRSRTVPPHYFLVQHLGAPDMVLSLYNDDSTDTCNLPAYAFDDATGLYRQETDPRYPTETWDPRETLDPTFYTRNPPTSPRMNELIRTQGGGGIVVSLAECLNRYGQVRALLREADVHLPASPTALREWSLAMAMTGILNAIDRGLVPENDILVHGSGSYSATDYGHLTVRDLHPVANSEDLRHVVLNATASS</sequence>
<reference evidence="2 3" key="1">
    <citation type="journal article" date="2019" name="Int. J. Syst. Evol. Microbiol.">
        <title>The Global Catalogue of Microorganisms (GCM) 10K type strain sequencing project: providing services to taxonomists for standard genome sequencing and annotation.</title>
        <authorList>
            <consortium name="The Broad Institute Genomics Platform"/>
            <consortium name="The Broad Institute Genome Sequencing Center for Infectious Disease"/>
            <person name="Wu L."/>
            <person name="Ma J."/>
        </authorList>
    </citation>
    <scope>NUCLEOTIDE SEQUENCE [LARGE SCALE GENOMIC DNA]</scope>
    <source>
        <strain evidence="2 3">JCM 9088</strain>
    </source>
</reference>
<feature type="region of interest" description="Disordered" evidence="1">
    <location>
        <begin position="312"/>
        <end position="340"/>
    </location>
</feature>